<accession>A0A6S6S550</accession>
<reference evidence="1" key="1">
    <citation type="submission" date="2020-01" db="EMBL/GenBank/DDBJ databases">
        <authorList>
            <person name="Meier V. D."/>
            <person name="Meier V D."/>
        </authorList>
    </citation>
    <scope>NUCLEOTIDE SEQUENCE</scope>
    <source>
        <strain evidence="1">HLG_WM_MAG_01</strain>
    </source>
</reference>
<sequence length="370" mass="43478">MTHIDLISLINRHKKVIDQAYKGEISSQIDTALFEAEIFNKIGDRVVLNEAYIQFINTMLKRVEYGVIFGKYAEELQQLVTYKKRFLETSDKTYLGRIRKGIEDVYLKFKRRDSDISVLISRIVHENALSLEVILDDAEHILLQMQELSNASTQTYDIFSQEIVGLSKEIDDLIIDVKIDIQRYSDNLHKYIHRLNGFILRTKQRKEQNNKIAALAQKIMSDDASEFEALLRSDHEALHHTFGNTKRHKIKTVPSQRDMEQDRFAVILRQVFTLEPHKAIKAPQTVYKEQKFEDKVVLNYQKLVEDIQSNMPEDLFEFILNHDEIEKFDTEQTKRSEAFKAFLMTVSEHREHTKIDIGFGSYHIRRVAWI</sequence>
<protein>
    <submittedName>
        <fullName evidence="1">Uncharacterized protein</fullName>
    </submittedName>
</protein>
<dbReference type="AlphaFoldDB" id="A0A6S6S550"/>
<evidence type="ECO:0000313" key="1">
    <source>
        <dbReference type="EMBL" id="CAA6801336.1"/>
    </source>
</evidence>
<name>A0A6S6S550_9BACT</name>
<organism evidence="1">
    <name type="scientific">uncultured Sulfurovum sp</name>
    <dbReference type="NCBI Taxonomy" id="269237"/>
    <lineage>
        <taxon>Bacteria</taxon>
        <taxon>Pseudomonadati</taxon>
        <taxon>Campylobacterota</taxon>
        <taxon>Epsilonproteobacteria</taxon>
        <taxon>Campylobacterales</taxon>
        <taxon>Sulfurovaceae</taxon>
        <taxon>Sulfurovum</taxon>
        <taxon>environmental samples</taxon>
    </lineage>
</organism>
<dbReference type="EMBL" id="CACVAS010000020">
    <property type="protein sequence ID" value="CAA6801336.1"/>
    <property type="molecule type" value="Genomic_DNA"/>
</dbReference>
<gene>
    <name evidence="1" type="ORF">HELGO_WM2432</name>
</gene>
<proteinExistence type="predicted"/>